<evidence type="ECO:0000256" key="7">
    <source>
        <dbReference type="ARBA" id="ARBA00022448"/>
    </source>
</evidence>
<evidence type="ECO:0000256" key="3">
    <source>
        <dbReference type="ARBA" id="ARBA00004472"/>
    </source>
</evidence>
<feature type="transmembrane region" description="Helical" evidence="18">
    <location>
        <begin position="204"/>
        <end position="229"/>
    </location>
</feature>
<dbReference type="InterPro" id="IPR018939">
    <property type="entry name" value="Autophagy-rel_prot_27"/>
</dbReference>
<evidence type="ECO:0000256" key="8">
    <source>
        <dbReference type="ARBA" id="ARBA00022692"/>
    </source>
</evidence>
<evidence type="ECO:0000256" key="9">
    <source>
        <dbReference type="ARBA" id="ARBA00022729"/>
    </source>
</evidence>
<keyword evidence="10" id="KW-0653">Protein transport</keyword>
<name>A0AAX4K2E6_9TREE</name>
<evidence type="ECO:0000256" key="2">
    <source>
        <dbReference type="ARBA" id="ARBA00004358"/>
    </source>
</evidence>
<dbReference type="GO" id="GO:0006914">
    <property type="term" value="P:autophagy"/>
    <property type="evidence" value="ECO:0007669"/>
    <property type="project" value="UniProtKB-KW"/>
</dbReference>
<dbReference type="InterPro" id="IPR009011">
    <property type="entry name" value="Man6P_isomerase_rcpt-bd_dom_sf"/>
</dbReference>
<dbReference type="PANTHER" id="PTHR15071:SF13">
    <property type="entry name" value="AUTOPHAGY-RELATED PROTEIN 27"/>
    <property type="match status" value="1"/>
</dbReference>
<keyword evidence="13" id="KW-0333">Golgi apparatus</keyword>
<accession>A0AAX4K2E6</accession>
<dbReference type="GO" id="GO:0030659">
    <property type="term" value="C:cytoplasmic vesicle membrane"/>
    <property type="evidence" value="ECO:0007669"/>
    <property type="project" value="UniProtKB-SubCell"/>
</dbReference>
<dbReference type="PROSITE" id="PS51914">
    <property type="entry name" value="MRH"/>
    <property type="match status" value="1"/>
</dbReference>
<keyword evidence="14" id="KW-0496">Mitochondrion</keyword>
<feature type="domain" description="MRH" evidence="20">
    <location>
        <begin position="20"/>
        <end position="184"/>
    </location>
</feature>
<dbReference type="Gene3D" id="2.70.130.10">
    <property type="entry name" value="Mannose-6-phosphate receptor binding domain"/>
    <property type="match status" value="1"/>
</dbReference>
<evidence type="ECO:0000256" key="5">
    <source>
        <dbReference type="ARBA" id="ARBA00005363"/>
    </source>
</evidence>
<dbReference type="Pfam" id="PF09451">
    <property type="entry name" value="ATG27"/>
    <property type="match status" value="1"/>
</dbReference>
<keyword evidence="12" id="KW-0072">Autophagy</keyword>
<dbReference type="EMBL" id="CP144106">
    <property type="protein sequence ID" value="WWC91871.1"/>
    <property type="molecule type" value="Genomic_DNA"/>
</dbReference>
<evidence type="ECO:0000256" key="11">
    <source>
        <dbReference type="ARBA" id="ARBA00022989"/>
    </source>
</evidence>
<dbReference type="Proteomes" id="UP001355207">
    <property type="component" value="Chromosome 9"/>
</dbReference>
<evidence type="ECO:0000256" key="17">
    <source>
        <dbReference type="ARBA" id="ARBA00023329"/>
    </source>
</evidence>
<dbReference type="GeneID" id="91097487"/>
<dbReference type="InterPro" id="IPR044865">
    <property type="entry name" value="MRH_dom"/>
</dbReference>
<evidence type="ECO:0000256" key="19">
    <source>
        <dbReference type="SAM" id="SignalP"/>
    </source>
</evidence>
<evidence type="ECO:0000256" key="10">
    <source>
        <dbReference type="ARBA" id="ARBA00022927"/>
    </source>
</evidence>
<keyword evidence="11 18" id="KW-1133">Transmembrane helix</keyword>
<evidence type="ECO:0000256" key="15">
    <source>
        <dbReference type="ARBA" id="ARBA00023136"/>
    </source>
</evidence>
<keyword evidence="16" id="KW-1015">Disulfide bond</keyword>
<comment type="subcellular location">
    <subcellularLocation>
        <location evidence="2">Cytoplasmic vesicle membrane</location>
        <topology evidence="2">Single-pass type I membrane protein</topology>
    </subcellularLocation>
    <subcellularLocation>
        <location evidence="4">Golgi apparatus membrane</location>
        <topology evidence="4">Single-pass type I membrane protein</topology>
    </subcellularLocation>
    <subcellularLocation>
        <location evidence="1">Mitochondrion membrane</location>
        <topology evidence="1">Single-pass membrane protein</topology>
    </subcellularLocation>
    <subcellularLocation>
        <location evidence="3">Preautophagosomal structure membrane</location>
        <topology evidence="3">Single-pass type I membrane protein</topology>
    </subcellularLocation>
</comment>
<evidence type="ECO:0000256" key="18">
    <source>
        <dbReference type="SAM" id="Phobius"/>
    </source>
</evidence>
<feature type="signal peptide" evidence="19">
    <location>
        <begin position="1"/>
        <end position="19"/>
    </location>
</feature>
<dbReference type="RefSeq" id="XP_066078633.1">
    <property type="nucleotide sequence ID" value="XM_066222536.1"/>
</dbReference>
<keyword evidence="17" id="KW-0968">Cytoplasmic vesicle</keyword>
<dbReference type="SUPFAM" id="SSF50911">
    <property type="entry name" value="Mannose 6-phosphate receptor domain"/>
    <property type="match status" value="1"/>
</dbReference>
<evidence type="ECO:0000256" key="14">
    <source>
        <dbReference type="ARBA" id="ARBA00023128"/>
    </source>
</evidence>
<dbReference type="PANTHER" id="PTHR15071">
    <property type="entry name" value="MANNOSE-6-PHOSPHATE RECEPTOR FAMILY MEMBER"/>
    <property type="match status" value="1"/>
</dbReference>
<comment type="similarity">
    <text evidence="5">Belongs to the ATG27 family.</text>
</comment>
<evidence type="ECO:0000256" key="12">
    <source>
        <dbReference type="ARBA" id="ARBA00023006"/>
    </source>
</evidence>
<sequence length="280" mass="30491">MRHPIHLLSAIFLLPLVTPFSCSLTASSIPYDLSPLQGIREVSKDTATPPTTSEAKVKMELCEPDGIGKEDGVADEDQCPPNTKVCLTLLNHKPSASDPDRVTAVIPIWPADIPDEDVFTTPMGKNGEQGLKIYVQGADYAGVRQHLNLTLLCSQSDTAPNPTFVSYTSGLVSLEWSTPDACPRSADSPTAPSNGSSGKGGLSFWGFIKFIFWFSIIGLIAYFGIGIFYNHQQYSAKGWDLIPHRDFWREVPVLLQDLFAHLFAGLRGNNSERGGYSSLG</sequence>
<dbReference type="GO" id="GO:0000139">
    <property type="term" value="C:Golgi membrane"/>
    <property type="evidence" value="ECO:0007669"/>
    <property type="project" value="UniProtKB-SubCell"/>
</dbReference>
<organism evidence="21 22">
    <name type="scientific">Kwoniella dendrophila CBS 6074</name>
    <dbReference type="NCBI Taxonomy" id="1295534"/>
    <lineage>
        <taxon>Eukaryota</taxon>
        <taxon>Fungi</taxon>
        <taxon>Dikarya</taxon>
        <taxon>Basidiomycota</taxon>
        <taxon>Agaricomycotina</taxon>
        <taxon>Tremellomycetes</taxon>
        <taxon>Tremellales</taxon>
        <taxon>Cryptococcaceae</taxon>
        <taxon>Kwoniella</taxon>
    </lineage>
</organism>
<keyword evidence="8 18" id="KW-0812">Transmembrane</keyword>
<protein>
    <recommendedName>
        <fullName evidence="6">Autophagy-related protein 27</fullName>
    </recommendedName>
</protein>
<dbReference type="GO" id="GO:0034045">
    <property type="term" value="C:phagophore assembly site membrane"/>
    <property type="evidence" value="ECO:0007669"/>
    <property type="project" value="UniProtKB-SubCell"/>
</dbReference>
<dbReference type="GO" id="GO:0031966">
    <property type="term" value="C:mitochondrial membrane"/>
    <property type="evidence" value="ECO:0007669"/>
    <property type="project" value="UniProtKB-SubCell"/>
</dbReference>
<keyword evidence="9 19" id="KW-0732">Signal</keyword>
<evidence type="ECO:0000256" key="1">
    <source>
        <dbReference type="ARBA" id="ARBA00004304"/>
    </source>
</evidence>
<reference evidence="21 22" key="1">
    <citation type="submission" date="2024-01" db="EMBL/GenBank/DDBJ databases">
        <title>Comparative genomics of Cryptococcus and Kwoniella reveals pathogenesis evolution and contrasting modes of karyotype evolution via chromosome fusion or intercentromeric recombination.</title>
        <authorList>
            <person name="Coelho M.A."/>
            <person name="David-Palma M."/>
            <person name="Shea T."/>
            <person name="Bowers K."/>
            <person name="McGinley-Smith S."/>
            <person name="Mohammad A.W."/>
            <person name="Gnirke A."/>
            <person name="Yurkov A.M."/>
            <person name="Nowrousian M."/>
            <person name="Sun S."/>
            <person name="Cuomo C.A."/>
            <person name="Heitman J."/>
        </authorList>
    </citation>
    <scope>NUCLEOTIDE SEQUENCE [LARGE SCALE GENOMIC DNA]</scope>
    <source>
        <strain evidence="21 22">CBS 6074</strain>
    </source>
</reference>
<feature type="chain" id="PRO_5043511749" description="Autophagy-related protein 27" evidence="19">
    <location>
        <begin position="20"/>
        <end position="280"/>
    </location>
</feature>
<dbReference type="AlphaFoldDB" id="A0AAX4K2E6"/>
<evidence type="ECO:0000256" key="13">
    <source>
        <dbReference type="ARBA" id="ARBA00023034"/>
    </source>
</evidence>
<evidence type="ECO:0000256" key="6">
    <source>
        <dbReference type="ARBA" id="ARBA00013776"/>
    </source>
</evidence>
<keyword evidence="7" id="KW-0813">Transport</keyword>
<evidence type="ECO:0000313" key="21">
    <source>
        <dbReference type="EMBL" id="WWC91871.1"/>
    </source>
</evidence>
<keyword evidence="15 18" id="KW-0472">Membrane</keyword>
<dbReference type="GO" id="GO:0015031">
    <property type="term" value="P:protein transport"/>
    <property type="evidence" value="ECO:0007669"/>
    <property type="project" value="UniProtKB-KW"/>
</dbReference>
<gene>
    <name evidence="21" type="ORF">L201_006818</name>
</gene>
<evidence type="ECO:0000259" key="20">
    <source>
        <dbReference type="PROSITE" id="PS51914"/>
    </source>
</evidence>
<proteinExistence type="inferred from homology"/>
<keyword evidence="22" id="KW-1185">Reference proteome</keyword>
<evidence type="ECO:0000313" key="22">
    <source>
        <dbReference type="Proteomes" id="UP001355207"/>
    </source>
</evidence>
<evidence type="ECO:0000256" key="16">
    <source>
        <dbReference type="ARBA" id="ARBA00023157"/>
    </source>
</evidence>
<evidence type="ECO:0000256" key="4">
    <source>
        <dbReference type="ARBA" id="ARBA00004614"/>
    </source>
</evidence>